<name>A0AAD1YY04_9LAMI</name>
<dbReference type="Gene3D" id="2.140.10.10">
    <property type="entry name" value="Quinoprotein alcohol dehydrogenase-like superfamily"/>
    <property type="match status" value="1"/>
</dbReference>
<feature type="signal peptide" evidence="4">
    <location>
        <begin position="1"/>
        <end position="31"/>
    </location>
</feature>
<evidence type="ECO:0000313" key="7">
    <source>
        <dbReference type="Proteomes" id="UP000834106"/>
    </source>
</evidence>
<evidence type="ECO:0000313" key="6">
    <source>
        <dbReference type="EMBL" id="CAI9758643.1"/>
    </source>
</evidence>
<dbReference type="InterPro" id="IPR002372">
    <property type="entry name" value="PQQ_rpt_dom"/>
</dbReference>
<comment type="cofactor">
    <cofactor evidence="1">
        <name>pyrroloquinoline quinone</name>
        <dbReference type="ChEBI" id="CHEBI:58442"/>
    </cofactor>
</comment>
<evidence type="ECO:0000256" key="2">
    <source>
        <dbReference type="ARBA" id="ARBA00008156"/>
    </source>
</evidence>
<dbReference type="SUPFAM" id="SSF50998">
    <property type="entry name" value="Quinoprotein alcohol dehydrogenase-like"/>
    <property type="match status" value="1"/>
</dbReference>
<proteinExistence type="inferred from homology"/>
<keyword evidence="3" id="KW-0560">Oxidoreductase</keyword>
<protein>
    <recommendedName>
        <fullName evidence="5">Pyrrolo-quinoline quinone repeat domain-containing protein</fullName>
    </recommendedName>
</protein>
<evidence type="ECO:0000256" key="1">
    <source>
        <dbReference type="ARBA" id="ARBA00001931"/>
    </source>
</evidence>
<dbReference type="GO" id="GO:0016491">
    <property type="term" value="F:oxidoreductase activity"/>
    <property type="evidence" value="ECO:0007669"/>
    <property type="project" value="UniProtKB-KW"/>
</dbReference>
<keyword evidence="4" id="KW-0732">Signal</keyword>
<dbReference type="InterPro" id="IPR011047">
    <property type="entry name" value="Quinoprotein_ADH-like_sf"/>
</dbReference>
<dbReference type="Pfam" id="PF13360">
    <property type="entry name" value="PQQ_2"/>
    <property type="match status" value="1"/>
</dbReference>
<sequence length="294" mass="32636">MASHKTNSSSIFLHLFILVCLTMTIPATTSSADLHKRRYHLNAYNRRYEEGETKISPSTLSNLRLKWESYAGKDTRATTVTPAIFNGTLYYPSWDGYLYAIKVYGGSVIWKKNLDGLACSHKSDTLRHVLNTNLTVSLATPTVVGDILIVGTYGPAFIFAVKRETGDLFWSTQLDSHPASVIAMSGTYYNGAFYVGTSSLEEGLNVENCCTFRGSFAKLDVCTGKVLWKTMMLPDNQNKTGEYAGAALWGSNPPIDPRRKLVYIATGKLYSAPPHILECQERQNNSTSPWECPM</sequence>
<organism evidence="6 7">
    <name type="scientific">Fraxinus pennsylvanica</name>
    <dbReference type="NCBI Taxonomy" id="56036"/>
    <lineage>
        <taxon>Eukaryota</taxon>
        <taxon>Viridiplantae</taxon>
        <taxon>Streptophyta</taxon>
        <taxon>Embryophyta</taxon>
        <taxon>Tracheophyta</taxon>
        <taxon>Spermatophyta</taxon>
        <taxon>Magnoliopsida</taxon>
        <taxon>eudicotyledons</taxon>
        <taxon>Gunneridae</taxon>
        <taxon>Pentapetalae</taxon>
        <taxon>asterids</taxon>
        <taxon>lamiids</taxon>
        <taxon>Lamiales</taxon>
        <taxon>Oleaceae</taxon>
        <taxon>Oleeae</taxon>
        <taxon>Fraxinus</taxon>
    </lineage>
</organism>
<feature type="chain" id="PRO_5042239754" description="Pyrrolo-quinoline quinone repeat domain-containing protein" evidence="4">
    <location>
        <begin position="32"/>
        <end position="294"/>
    </location>
</feature>
<dbReference type="PANTHER" id="PTHR32303:SF10">
    <property type="entry name" value="OUTER MEMBRANE PROTEIN ASSEMBLY FACTOR BAMB"/>
    <property type="match status" value="1"/>
</dbReference>
<evidence type="ECO:0000256" key="4">
    <source>
        <dbReference type="SAM" id="SignalP"/>
    </source>
</evidence>
<dbReference type="Proteomes" id="UP000834106">
    <property type="component" value="Chromosome 3"/>
</dbReference>
<keyword evidence="7" id="KW-1185">Reference proteome</keyword>
<comment type="similarity">
    <text evidence="2">Belongs to the bacterial PQQ dehydrogenase family.</text>
</comment>
<reference evidence="6" key="1">
    <citation type="submission" date="2023-05" db="EMBL/GenBank/DDBJ databases">
        <authorList>
            <person name="Huff M."/>
        </authorList>
    </citation>
    <scope>NUCLEOTIDE SEQUENCE</scope>
</reference>
<dbReference type="SMART" id="SM00564">
    <property type="entry name" value="PQQ"/>
    <property type="match status" value="3"/>
</dbReference>
<feature type="domain" description="Pyrrolo-quinoline quinone repeat" evidence="5">
    <location>
        <begin position="78"/>
        <end position="242"/>
    </location>
</feature>
<evidence type="ECO:0000259" key="5">
    <source>
        <dbReference type="Pfam" id="PF13360"/>
    </source>
</evidence>
<gene>
    <name evidence="6" type="ORF">FPE_LOCUS6073</name>
</gene>
<evidence type="ECO:0000256" key="3">
    <source>
        <dbReference type="ARBA" id="ARBA00023002"/>
    </source>
</evidence>
<dbReference type="AlphaFoldDB" id="A0AAD1YY04"/>
<dbReference type="EMBL" id="OU503038">
    <property type="protein sequence ID" value="CAI9758643.1"/>
    <property type="molecule type" value="Genomic_DNA"/>
</dbReference>
<accession>A0AAD1YY04</accession>
<dbReference type="InterPro" id="IPR018391">
    <property type="entry name" value="PQQ_b-propeller_rpt"/>
</dbReference>
<dbReference type="PANTHER" id="PTHR32303">
    <property type="entry name" value="QUINOPROTEIN ALCOHOL DEHYDROGENASE (CYTOCHROME C)"/>
    <property type="match status" value="1"/>
</dbReference>